<sequence>MHFSFALSFIVGLVSLCSRVVAQDQEDDYFINPPTPGSNQYTDNNVYAVGSTINLQWTTDFDELSLVLSQNDNSSFTWTILDRVPYVQTLQWSIDSQNLGFDLNNSALALPNVFSLEVRQITNLATGAIGKRFSSHYFNITGTSSSPTSSSSPSSQTSAPVSTVSTASAPASTTSTASTSEASALPSSDPDTSSSGLSTGTKIGIGVGVGAGVACLLVGVALGFCLRRRSGKARNAGHDQTPHPFHGESMQEAAGTPVYTPRGWSTLGSDSGAKEMPPGPPVELGTDQDPTELPVSRK</sequence>
<keyword evidence="9" id="KW-1185">Reference proteome</keyword>
<feature type="region of interest" description="Disordered" evidence="5">
    <location>
        <begin position="144"/>
        <end position="196"/>
    </location>
</feature>
<evidence type="ECO:0000256" key="2">
    <source>
        <dbReference type="ARBA" id="ARBA00022692"/>
    </source>
</evidence>
<dbReference type="OMA" id="EANKFMM"/>
<name>M2WJ33_DOTSN</name>
<feature type="signal peptide" evidence="7">
    <location>
        <begin position="1"/>
        <end position="22"/>
    </location>
</feature>
<evidence type="ECO:0000256" key="6">
    <source>
        <dbReference type="SAM" id="Phobius"/>
    </source>
</evidence>
<evidence type="ECO:0000256" key="4">
    <source>
        <dbReference type="ARBA" id="ARBA00023136"/>
    </source>
</evidence>
<evidence type="ECO:0000313" key="9">
    <source>
        <dbReference type="Proteomes" id="UP000016933"/>
    </source>
</evidence>
<evidence type="ECO:0008006" key="10">
    <source>
        <dbReference type="Google" id="ProtNLM"/>
    </source>
</evidence>
<evidence type="ECO:0000256" key="7">
    <source>
        <dbReference type="SAM" id="SignalP"/>
    </source>
</evidence>
<protein>
    <recommendedName>
        <fullName evidence="10">Mid2 domain-containing protein</fullName>
    </recommendedName>
</protein>
<reference evidence="8 9" key="2">
    <citation type="journal article" date="2012" name="PLoS Pathog.">
        <title>Diverse lifestyles and strategies of plant pathogenesis encoded in the genomes of eighteen Dothideomycetes fungi.</title>
        <authorList>
            <person name="Ohm R.A."/>
            <person name="Feau N."/>
            <person name="Henrissat B."/>
            <person name="Schoch C.L."/>
            <person name="Horwitz B.A."/>
            <person name="Barry K.W."/>
            <person name="Condon B.J."/>
            <person name="Copeland A.C."/>
            <person name="Dhillon B."/>
            <person name="Glaser F."/>
            <person name="Hesse C.N."/>
            <person name="Kosti I."/>
            <person name="LaButti K."/>
            <person name="Lindquist E.A."/>
            <person name="Lucas S."/>
            <person name="Salamov A.A."/>
            <person name="Bradshaw R.E."/>
            <person name="Ciuffetti L."/>
            <person name="Hamelin R.C."/>
            <person name="Kema G.H.J."/>
            <person name="Lawrence C."/>
            <person name="Scott J.A."/>
            <person name="Spatafora J.W."/>
            <person name="Turgeon B.G."/>
            <person name="de Wit P.J.G.M."/>
            <person name="Zhong S."/>
            <person name="Goodwin S.B."/>
            <person name="Grigoriev I.V."/>
        </authorList>
    </citation>
    <scope>NUCLEOTIDE SEQUENCE [LARGE SCALE GENOMIC DNA]</scope>
    <source>
        <strain evidence="9">NZE10 / CBS 128990</strain>
    </source>
</reference>
<proteinExistence type="predicted"/>
<evidence type="ECO:0000256" key="3">
    <source>
        <dbReference type="ARBA" id="ARBA00022989"/>
    </source>
</evidence>
<comment type="subcellular location">
    <subcellularLocation>
        <location evidence="1">Membrane</location>
        <topology evidence="1">Single-pass membrane protein</topology>
    </subcellularLocation>
</comment>
<dbReference type="OrthoDB" id="5390143at2759"/>
<evidence type="ECO:0000256" key="1">
    <source>
        <dbReference type="ARBA" id="ARBA00004167"/>
    </source>
</evidence>
<keyword evidence="3 6" id="KW-1133">Transmembrane helix</keyword>
<feature type="transmembrane region" description="Helical" evidence="6">
    <location>
        <begin position="203"/>
        <end position="226"/>
    </location>
</feature>
<feature type="region of interest" description="Disordered" evidence="5">
    <location>
        <begin position="255"/>
        <end position="298"/>
    </location>
</feature>
<gene>
    <name evidence="8" type="ORF">DOTSEDRAFT_29170</name>
</gene>
<dbReference type="PANTHER" id="PTHR15549">
    <property type="entry name" value="PAIRED IMMUNOGLOBULIN-LIKE TYPE 2 RECEPTOR"/>
    <property type="match status" value="1"/>
</dbReference>
<organism evidence="8 9">
    <name type="scientific">Dothistroma septosporum (strain NZE10 / CBS 128990)</name>
    <name type="common">Red band needle blight fungus</name>
    <name type="synonym">Mycosphaerella pini</name>
    <dbReference type="NCBI Taxonomy" id="675120"/>
    <lineage>
        <taxon>Eukaryota</taxon>
        <taxon>Fungi</taxon>
        <taxon>Dikarya</taxon>
        <taxon>Ascomycota</taxon>
        <taxon>Pezizomycotina</taxon>
        <taxon>Dothideomycetes</taxon>
        <taxon>Dothideomycetidae</taxon>
        <taxon>Mycosphaerellales</taxon>
        <taxon>Mycosphaerellaceae</taxon>
        <taxon>Dothistroma</taxon>
    </lineage>
</organism>
<evidence type="ECO:0000313" key="8">
    <source>
        <dbReference type="EMBL" id="EME38983.1"/>
    </source>
</evidence>
<evidence type="ECO:0000256" key="5">
    <source>
        <dbReference type="SAM" id="MobiDB-lite"/>
    </source>
</evidence>
<keyword evidence="4 6" id="KW-0472">Membrane</keyword>
<dbReference type="HOGENOM" id="CLU_084562_0_0_1"/>
<dbReference type="GO" id="GO:0016020">
    <property type="term" value="C:membrane"/>
    <property type="evidence" value="ECO:0007669"/>
    <property type="project" value="UniProtKB-SubCell"/>
</dbReference>
<dbReference type="EMBL" id="KB446546">
    <property type="protein sequence ID" value="EME38983.1"/>
    <property type="molecule type" value="Genomic_DNA"/>
</dbReference>
<reference evidence="9" key="1">
    <citation type="journal article" date="2012" name="PLoS Genet.">
        <title>The genomes of the fungal plant pathogens Cladosporium fulvum and Dothistroma septosporum reveal adaptation to different hosts and lifestyles but also signatures of common ancestry.</title>
        <authorList>
            <person name="de Wit P.J.G.M."/>
            <person name="van der Burgt A."/>
            <person name="Oekmen B."/>
            <person name="Stergiopoulos I."/>
            <person name="Abd-Elsalam K.A."/>
            <person name="Aerts A.L."/>
            <person name="Bahkali A.H."/>
            <person name="Beenen H.G."/>
            <person name="Chettri P."/>
            <person name="Cox M.P."/>
            <person name="Datema E."/>
            <person name="de Vries R.P."/>
            <person name="Dhillon B."/>
            <person name="Ganley A.R."/>
            <person name="Griffiths S.A."/>
            <person name="Guo Y."/>
            <person name="Hamelin R.C."/>
            <person name="Henrissat B."/>
            <person name="Kabir M.S."/>
            <person name="Jashni M.K."/>
            <person name="Kema G."/>
            <person name="Klaubauf S."/>
            <person name="Lapidus A."/>
            <person name="Levasseur A."/>
            <person name="Lindquist E."/>
            <person name="Mehrabi R."/>
            <person name="Ohm R.A."/>
            <person name="Owen T.J."/>
            <person name="Salamov A."/>
            <person name="Schwelm A."/>
            <person name="Schijlen E."/>
            <person name="Sun H."/>
            <person name="van den Burg H.A."/>
            <person name="van Ham R.C.H.J."/>
            <person name="Zhang S."/>
            <person name="Goodwin S.B."/>
            <person name="Grigoriev I.V."/>
            <person name="Collemare J."/>
            <person name="Bradshaw R.E."/>
        </authorList>
    </citation>
    <scope>NUCLEOTIDE SEQUENCE [LARGE SCALE GENOMIC DNA]</scope>
    <source>
        <strain evidence="9">NZE10 / CBS 128990</strain>
    </source>
</reference>
<accession>M2WJ33</accession>
<dbReference type="GO" id="GO:0071944">
    <property type="term" value="C:cell periphery"/>
    <property type="evidence" value="ECO:0007669"/>
    <property type="project" value="UniProtKB-ARBA"/>
</dbReference>
<dbReference type="eggNOG" id="ENOG502SQIV">
    <property type="taxonomic scope" value="Eukaryota"/>
</dbReference>
<dbReference type="AlphaFoldDB" id="M2WJ33"/>
<feature type="chain" id="PRO_5004028860" description="Mid2 domain-containing protein" evidence="7">
    <location>
        <begin position="23"/>
        <end position="298"/>
    </location>
</feature>
<keyword evidence="7" id="KW-0732">Signal</keyword>
<dbReference type="STRING" id="675120.M2WJ33"/>
<dbReference type="InterPro" id="IPR051694">
    <property type="entry name" value="Immunoregulatory_rcpt-like"/>
</dbReference>
<dbReference type="Proteomes" id="UP000016933">
    <property type="component" value="Unassembled WGS sequence"/>
</dbReference>
<keyword evidence="2 6" id="KW-0812">Transmembrane</keyword>